<accession>A0A0L0F1Y6</accession>
<gene>
    <name evidence="2" type="ORF">SARC_16852</name>
</gene>
<dbReference type="EMBL" id="KQ250653">
    <property type="protein sequence ID" value="KNC70619.1"/>
    <property type="molecule type" value="Genomic_DNA"/>
</dbReference>
<evidence type="ECO:0000313" key="3">
    <source>
        <dbReference type="Proteomes" id="UP000054560"/>
    </source>
</evidence>
<sequence length="57" mass="6428">TSSSSHSGADSPDMPAPLPIQPKHKIARTTMCKMGKYPMYQHARRTTFADEEAVYFR</sequence>
<feature type="region of interest" description="Disordered" evidence="1">
    <location>
        <begin position="1"/>
        <end position="23"/>
    </location>
</feature>
<keyword evidence="3" id="KW-1185">Reference proteome</keyword>
<reference evidence="2 3" key="1">
    <citation type="submission" date="2011-02" db="EMBL/GenBank/DDBJ databases">
        <title>The Genome Sequence of Sphaeroforma arctica JP610.</title>
        <authorList>
            <consortium name="The Broad Institute Genome Sequencing Platform"/>
            <person name="Russ C."/>
            <person name="Cuomo C."/>
            <person name="Young S.K."/>
            <person name="Zeng Q."/>
            <person name="Gargeya S."/>
            <person name="Alvarado L."/>
            <person name="Berlin A."/>
            <person name="Chapman S.B."/>
            <person name="Chen Z."/>
            <person name="Freedman E."/>
            <person name="Gellesch M."/>
            <person name="Goldberg J."/>
            <person name="Griggs A."/>
            <person name="Gujja S."/>
            <person name="Heilman E."/>
            <person name="Heiman D."/>
            <person name="Howarth C."/>
            <person name="Mehta T."/>
            <person name="Neiman D."/>
            <person name="Pearson M."/>
            <person name="Roberts A."/>
            <person name="Saif S."/>
            <person name="Shea T."/>
            <person name="Shenoy N."/>
            <person name="Sisk P."/>
            <person name="Stolte C."/>
            <person name="Sykes S."/>
            <person name="White J."/>
            <person name="Yandava C."/>
            <person name="Burger G."/>
            <person name="Gray M.W."/>
            <person name="Holland P.W.H."/>
            <person name="King N."/>
            <person name="Lang F.B.F."/>
            <person name="Roger A.J."/>
            <person name="Ruiz-Trillo I."/>
            <person name="Haas B."/>
            <person name="Nusbaum C."/>
            <person name="Birren B."/>
        </authorList>
    </citation>
    <scope>NUCLEOTIDE SEQUENCE [LARGE SCALE GENOMIC DNA]</scope>
    <source>
        <strain evidence="2 3">JP610</strain>
    </source>
</reference>
<proteinExistence type="predicted"/>
<evidence type="ECO:0000313" key="2">
    <source>
        <dbReference type="EMBL" id="KNC70619.1"/>
    </source>
</evidence>
<name>A0A0L0F1Y6_9EUKA</name>
<protein>
    <submittedName>
        <fullName evidence="2">Uncharacterized protein</fullName>
    </submittedName>
</protein>
<feature type="non-terminal residue" evidence="2">
    <location>
        <position position="1"/>
    </location>
</feature>
<evidence type="ECO:0000256" key="1">
    <source>
        <dbReference type="SAM" id="MobiDB-lite"/>
    </source>
</evidence>
<organism evidence="2 3">
    <name type="scientific">Sphaeroforma arctica JP610</name>
    <dbReference type="NCBI Taxonomy" id="667725"/>
    <lineage>
        <taxon>Eukaryota</taxon>
        <taxon>Ichthyosporea</taxon>
        <taxon>Ichthyophonida</taxon>
        <taxon>Sphaeroforma</taxon>
    </lineage>
</organism>
<dbReference type="AlphaFoldDB" id="A0A0L0F1Y6"/>
<dbReference type="Proteomes" id="UP000054560">
    <property type="component" value="Unassembled WGS sequence"/>
</dbReference>
<dbReference type="RefSeq" id="XP_014144521.1">
    <property type="nucleotide sequence ID" value="XM_014289046.1"/>
</dbReference>
<dbReference type="GeneID" id="25917356"/>